<name>C0ENH3_NEIFL</name>
<proteinExistence type="predicted"/>
<dbReference type="Proteomes" id="UP000004457">
    <property type="component" value="Unassembled WGS sequence"/>
</dbReference>
<dbReference type="EMBL" id="ACEN01000070">
    <property type="protein sequence ID" value="EEG33350.1"/>
    <property type="molecule type" value="Genomic_DNA"/>
</dbReference>
<organism evidence="1 2">
    <name type="scientific">Neisseria flavescens NRL30031/H210</name>
    <dbReference type="NCBI Taxonomy" id="546264"/>
    <lineage>
        <taxon>Bacteria</taxon>
        <taxon>Pseudomonadati</taxon>
        <taxon>Pseudomonadota</taxon>
        <taxon>Betaproteobacteria</taxon>
        <taxon>Neisseriales</taxon>
        <taxon>Neisseriaceae</taxon>
        <taxon>Neisseria</taxon>
    </lineage>
</organism>
<reference evidence="1 2" key="1">
    <citation type="submission" date="2009-01" db="EMBL/GenBank/DDBJ databases">
        <authorList>
            <person name="Fulton L."/>
            <person name="Clifton S."/>
            <person name="Chinwalla A.T."/>
            <person name="Mitreva M."/>
            <person name="Sodergren E."/>
            <person name="Weinstock G."/>
            <person name="Clifton S."/>
            <person name="Dooling D.J."/>
            <person name="Fulton B."/>
            <person name="Minx P."/>
            <person name="Pepin K.H."/>
            <person name="Johnson M."/>
            <person name="Bhonagiri V."/>
            <person name="Nash W.E."/>
            <person name="Mardis E.R."/>
            <person name="Wilson R.K."/>
        </authorList>
    </citation>
    <scope>NUCLEOTIDE SEQUENCE [LARGE SCALE GENOMIC DNA]</scope>
    <source>
        <strain evidence="1 2">NRL30031/H210</strain>
    </source>
</reference>
<gene>
    <name evidence="1" type="ORF">NEIFLAOT_01508</name>
</gene>
<comment type="caution">
    <text evidence="1">The sequence shown here is derived from an EMBL/GenBank/DDBJ whole genome shotgun (WGS) entry which is preliminary data.</text>
</comment>
<protein>
    <submittedName>
        <fullName evidence="1">Uncharacterized protein</fullName>
    </submittedName>
</protein>
<sequence>MLNVLPLLRQNIVQRLKPDKFQTAFFIVKRAAYVKKMAA</sequence>
<dbReference type="AlphaFoldDB" id="C0ENH3"/>
<evidence type="ECO:0000313" key="1">
    <source>
        <dbReference type="EMBL" id="EEG33350.1"/>
    </source>
</evidence>
<evidence type="ECO:0000313" key="2">
    <source>
        <dbReference type="Proteomes" id="UP000004457"/>
    </source>
</evidence>
<accession>C0ENH3</accession>
<keyword evidence="2" id="KW-1185">Reference proteome</keyword>